<sequence length="2161" mass="241392">MFQMSLLESLLLFIALVIGSFFIDIERTREKFIRKHGCKAVPSLTGGIHLWGIDLYYLFFNKSKSGNEKLPLAKQFQLLGSTFRTQMFIKPLIRTIDPRNVQAVFSSDAASYGNRPLRHFAFSPLVGNGVMTLDGSPHEHARALIRPTFSKAHIENEAAYDRHVQKLISSLAGDGSTLDLQPFFERLDLDSSTEFIFGESVASLDDAPDSLRASHRFPTAFNVAQQGMGARFQMLPFNILHRDEKFWEACRTIRQFVAESVQTALTRRKKNHNKIAMDYILVDNVLQESQSLTEIQDTLMNVFLPGHDTIAITLSNIFFHLARHPEAWRKLRQEVLGLPKITTDSAKRLDYLNYIINETFRVNPPVSNMTRIAIKDTFLPTGGGPHKTAPVYVPKGTVIGCSFYDLHRRSDIYADEDGDTESWRPERWENLKLSQLAWKFMPFGGGAHVCPAQTLAFNRVAFTVARLVGTFERIENRDPVVTMDSRHILSPAYVEDVDEWTNEVIGGTTTYAKSSTHTALDQTLTDDKLRTPSKEWGRPMSEEQRRTIESRTHQIEQNIANWSKTVTNRRRKGRTVDFGLNEPKLETHGPRDFNVPGTNTTPSQSYRDPNSVGTDEPVAEDRYADFPLMSQKESSTAAMIQFQKHAKDIETASNVATEGSPSPASVVSSEENISTDGSENTHDSPGKDEERLTIKCVCSSEDVSDIVWCSGCDTWQHIECSYRGTPRPDIHRCKDCQEIEARGGRDSKVAQDLFQADSTDHDSLRHQFQIDDSTELPGSSHLGDHPDFNAYHGNSPYSEQFNDRILPETVNEQQTEQTLVSTPTMRTAEPVDRIPLQPMNEVYTDSGYASNTARLPKPLQIHTQLSQTENVSADDRDSHEGLDHEDDGKSIYSDASSLPVLRKTGYMNELAGEIAQAIQSYQLSDDVRDRIVEVLPELLKAFALSFGHPLSNAMQRDVMVFIHRYRREIVTTFKDHLLADVETKNTLSNDKMSLDDIMNLWVRSGGPAGSEEPKNPGYDETEDPDYMEMEDEMDEIDESELPDIEAYRSLIRDAPGYSWLVENLRRECVLAPAEPNVVGEIRNRILKALPSSPRISRRKPTEIFNMSFMVDWDPNTFLRDEGYTEEPGDAIERAITLTCSTTAAQALTCGEYLRQTWPSTGKEILKLIKSLALGKKKASVACSDGTALNASIQRSHGQGSLAICIDTRGTAVCIAEIGEQLAWLTSALRSSPYAQGVAYSRPFVDSIQIGHLTYEETPRAMYMCKIGVEIHQGTCGTETTNGQCWHNLFSAPVVVEGFPIPRRPEEHSSGIEIPLDIMAALTQTRRVHHFAGKTLLKGFADMLIPMKSSQGMVTWHLVNSKNGERISYLESENFPAVDIKIGELERSRHILGWCPEMKTYAGAIDACYEVKNSRLPRPSDRSGLVDAILSSGHFVMGGTPFSVVILWDVGEKRGWLVNGASALLHLVRGSLAQNQLDRRFGSLCSFNSADFQEALKLHQTDAALEVLLNQNNLQVKIHSEDEGHVRFKDYVEDFYDLLEKMIDYQLKAVGIGHATSNVPRSLLEGWDFNDLTTGRDPVYPRQALLHQDGFSWVDFTRSVHAVSLFGRGFGEIIQPSTVSCSAWTKLPQGRSYLAAGVTDLHNIMESDGDPYSIPMKLAHDILWYTIEEKSSRCRCKPDDTRCDLAQVLLPFRLHREMSASRSQLPEKGGAVIFGANSVHKWFWGDVGDPTKTPSENICLSSSSSSMLPKSYDSGIGRSLGSLVSGSSEIVIRSSSNQSDEEYPGSTNAWISESEDYPRSVATKSHRSRYNSPLARRYQIGIVCALHLELMAVRMLFDETHEKVAISDEDPNYYALGSIAGHNVVAVCLPHGQYGTNVAADVTSNMKRSFPTLKFCLLVGVGAGVPSSKNDIRLGDVVISTPKGGYSGVLPYDMIKSCDSGVSELNGYLCPPPSHLMCAISELESDPSLSSSPLEKFLQQISECKEQYKHPGTSHDHLFNSQYVHKDGHDTCDQCDSNEEIRRSPRLSSHPKLHYGLIASGNQVMRSAQIRDRLSREHNVLCFEMEGAGIMNSFPCLIIRGICDYADSHKNKQWQNYAAAVAAAYAKLLLSRLRESNNGLDGGFSDSTSDYQQRSRKRRLSAESIEETLTKRGKGKNDQGSI</sequence>
<proteinExistence type="inferred from homology"/>
<feature type="transmembrane region" description="Helical" evidence="8">
    <location>
        <begin position="6"/>
        <end position="25"/>
    </location>
</feature>
<dbReference type="PANTHER" id="PTHR24287">
    <property type="entry name" value="P450, PUTATIVE (EUROFUNG)-RELATED"/>
    <property type="match status" value="1"/>
</dbReference>
<dbReference type="GO" id="GO:0020037">
    <property type="term" value="F:heme binding"/>
    <property type="evidence" value="ECO:0007669"/>
    <property type="project" value="InterPro"/>
</dbReference>
<dbReference type="InterPro" id="IPR001128">
    <property type="entry name" value="Cyt_P450"/>
</dbReference>
<evidence type="ECO:0000256" key="1">
    <source>
        <dbReference type="ARBA" id="ARBA00001971"/>
    </source>
</evidence>
<feature type="region of interest" description="Disordered" evidence="7">
    <location>
        <begin position="653"/>
        <end position="688"/>
    </location>
</feature>
<evidence type="ECO:0000256" key="7">
    <source>
        <dbReference type="SAM" id="MobiDB-lite"/>
    </source>
</evidence>
<dbReference type="GO" id="GO:0005506">
    <property type="term" value="F:iron ion binding"/>
    <property type="evidence" value="ECO:0007669"/>
    <property type="project" value="InterPro"/>
</dbReference>
<dbReference type="InterPro" id="IPR002974">
    <property type="entry name" value="Cyt_P450_E_CYP52_ascomycetes"/>
</dbReference>
<evidence type="ECO:0000256" key="5">
    <source>
        <dbReference type="ARBA" id="ARBA00023004"/>
    </source>
</evidence>
<feature type="compositionally biased region" description="Basic and acidic residues" evidence="7">
    <location>
        <begin position="873"/>
        <end position="889"/>
    </location>
</feature>
<name>A0A0U1M924_TALIS</name>
<dbReference type="OrthoDB" id="4226134at2759"/>
<feature type="compositionally biased region" description="Basic and acidic residues" evidence="7">
    <location>
        <begin position="679"/>
        <end position="688"/>
    </location>
</feature>
<dbReference type="CDD" id="cd11063">
    <property type="entry name" value="CYP52"/>
    <property type="match status" value="1"/>
</dbReference>
<dbReference type="InterPro" id="IPR013083">
    <property type="entry name" value="Znf_RING/FYVE/PHD"/>
</dbReference>
<accession>A0A0U1M924</accession>
<dbReference type="SUPFAM" id="SSF57903">
    <property type="entry name" value="FYVE/PHD zinc finger"/>
    <property type="match status" value="1"/>
</dbReference>
<dbReference type="PROSITE" id="PS00086">
    <property type="entry name" value="CYTOCHROME_P450"/>
    <property type="match status" value="1"/>
</dbReference>
<keyword evidence="6" id="KW-0503">Monooxygenase</keyword>
<keyword evidence="3" id="KW-0479">Metal-binding</keyword>
<evidence type="ECO:0000256" key="8">
    <source>
        <dbReference type="SAM" id="Phobius"/>
    </source>
</evidence>
<organism evidence="9 10">
    <name type="scientific">Talaromyces islandicus</name>
    <name type="common">Penicillium islandicum</name>
    <dbReference type="NCBI Taxonomy" id="28573"/>
    <lineage>
        <taxon>Eukaryota</taxon>
        <taxon>Fungi</taxon>
        <taxon>Dikarya</taxon>
        <taxon>Ascomycota</taxon>
        <taxon>Pezizomycotina</taxon>
        <taxon>Eurotiomycetes</taxon>
        <taxon>Eurotiomycetidae</taxon>
        <taxon>Eurotiales</taxon>
        <taxon>Trichocomaceae</taxon>
        <taxon>Talaromyces</taxon>
        <taxon>Talaromyces sect. Islandici</taxon>
    </lineage>
</organism>
<protein>
    <submittedName>
        <fullName evidence="9">Cytochrome P450 52A13</fullName>
    </submittedName>
</protein>
<dbReference type="PRINTS" id="PR01239">
    <property type="entry name" value="EP450IICYP52"/>
</dbReference>
<dbReference type="InterPro" id="IPR017972">
    <property type="entry name" value="Cyt_P450_CS"/>
</dbReference>
<dbReference type="GO" id="GO:0009116">
    <property type="term" value="P:nucleoside metabolic process"/>
    <property type="evidence" value="ECO:0007669"/>
    <property type="project" value="InterPro"/>
</dbReference>
<feature type="region of interest" description="Disordered" evidence="7">
    <location>
        <begin position="580"/>
        <end position="615"/>
    </location>
</feature>
<dbReference type="InterPro" id="IPR035994">
    <property type="entry name" value="Nucleoside_phosphorylase_sf"/>
</dbReference>
<dbReference type="Gene3D" id="3.30.40.10">
    <property type="entry name" value="Zinc/RING finger domain, C3HC4 (zinc finger)"/>
    <property type="match status" value="1"/>
</dbReference>
<dbReference type="InterPro" id="IPR011011">
    <property type="entry name" value="Znf_FYVE_PHD"/>
</dbReference>
<feature type="compositionally biased region" description="Polar residues" evidence="7">
    <location>
        <begin position="596"/>
        <end position="613"/>
    </location>
</feature>
<dbReference type="Pfam" id="PF00067">
    <property type="entry name" value="p450"/>
    <property type="match status" value="1"/>
</dbReference>
<feature type="region of interest" description="Disordered" evidence="7">
    <location>
        <begin position="866"/>
        <end position="891"/>
    </location>
</feature>
<dbReference type="InterPro" id="IPR047146">
    <property type="entry name" value="Cyt_P450_E_CYP52_fungi"/>
</dbReference>
<evidence type="ECO:0000256" key="2">
    <source>
        <dbReference type="ARBA" id="ARBA00010617"/>
    </source>
</evidence>
<evidence type="ECO:0000313" key="10">
    <source>
        <dbReference type="Proteomes" id="UP000054383"/>
    </source>
</evidence>
<comment type="similarity">
    <text evidence="2">Belongs to the cytochrome P450 family.</text>
</comment>
<comment type="cofactor">
    <cofactor evidence="1">
        <name>heme</name>
        <dbReference type="ChEBI" id="CHEBI:30413"/>
    </cofactor>
</comment>
<dbReference type="Gene3D" id="3.40.50.1580">
    <property type="entry name" value="Nucleoside phosphorylase domain"/>
    <property type="match status" value="1"/>
</dbReference>
<dbReference type="SUPFAM" id="SSF48264">
    <property type="entry name" value="Cytochrome P450"/>
    <property type="match status" value="1"/>
</dbReference>
<dbReference type="STRING" id="28573.A0A0U1M924"/>
<keyword evidence="8" id="KW-0472">Membrane</keyword>
<gene>
    <name evidence="9" type="ORF">PISL3812_09172</name>
</gene>
<dbReference type="PANTHER" id="PTHR24287:SF17">
    <property type="entry name" value="P450, PUTATIVE (EUROFUNG)-RELATED"/>
    <property type="match status" value="1"/>
</dbReference>
<keyword evidence="5" id="KW-0408">Iron</keyword>
<keyword evidence="10" id="KW-1185">Reference proteome</keyword>
<dbReference type="InterPro" id="IPR036396">
    <property type="entry name" value="Cyt_P450_sf"/>
</dbReference>
<evidence type="ECO:0000313" key="9">
    <source>
        <dbReference type="EMBL" id="CRG92117.1"/>
    </source>
</evidence>
<feature type="region of interest" description="Disordered" evidence="7">
    <location>
        <begin position="2120"/>
        <end position="2161"/>
    </location>
</feature>
<evidence type="ECO:0000256" key="6">
    <source>
        <dbReference type="ARBA" id="ARBA00023033"/>
    </source>
</evidence>
<dbReference type="SUPFAM" id="SSF53167">
    <property type="entry name" value="Purine and uridine phosphorylases"/>
    <property type="match status" value="1"/>
</dbReference>
<keyword evidence="4" id="KW-0560">Oxidoreductase</keyword>
<dbReference type="Gene3D" id="1.10.630.10">
    <property type="entry name" value="Cytochrome P450"/>
    <property type="match status" value="1"/>
</dbReference>
<dbReference type="Proteomes" id="UP000054383">
    <property type="component" value="Unassembled WGS sequence"/>
</dbReference>
<evidence type="ECO:0000256" key="4">
    <source>
        <dbReference type="ARBA" id="ARBA00023002"/>
    </source>
</evidence>
<reference evidence="9 10" key="1">
    <citation type="submission" date="2015-04" db="EMBL/GenBank/DDBJ databases">
        <authorList>
            <person name="Syromyatnikov M.Y."/>
            <person name="Popov V.N."/>
        </authorList>
    </citation>
    <scope>NUCLEOTIDE SEQUENCE [LARGE SCALE GENOMIC DNA]</scope>
    <source>
        <strain evidence="9">WF-38-12</strain>
    </source>
</reference>
<keyword evidence="8" id="KW-1133">Transmembrane helix</keyword>
<feature type="region of interest" description="Disordered" evidence="7">
    <location>
        <begin position="773"/>
        <end position="793"/>
    </location>
</feature>
<dbReference type="GO" id="GO:0016712">
    <property type="term" value="F:oxidoreductase activity, acting on paired donors, with incorporation or reduction of molecular oxygen, reduced flavin or flavoprotein as one donor, and incorporation of one atom of oxygen"/>
    <property type="evidence" value="ECO:0007669"/>
    <property type="project" value="InterPro"/>
</dbReference>
<evidence type="ECO:0000256" key="3">
    <source>
        <dbReference type="ARBA" id="ARBA00022723"/>
    </source>
</evidence>
<dbReference type="EMBL" id="CVMT01000011">
    <property type="protein sequence ID" value="CRG92117.1"/>
    <property type="molecule type" value="Genomic_DNA"/>
</dbReference>
<keyword evidence="8" id="KW-0812">Transmembrane</keyword>
<feature type="compositionally biased region" description="Low complexity" evidence="7">
    <location>
        <begin position="660"/>
        <end position="671"/>
    </location>
</feature>